<dbReference type="Proteomes" id="UP000009168">
    <property type="component" value="Unassembled WGS sequence"/>
</dbReference>
<sequence>MEIEGFEYIQAADLITDQQNIGMILKPLEYSLIIQQELTNQSKKDIYNQNVYEQDSEDSKEETKKLQISRQKKIQKKKIKKVKQHPTCLQICIFKDIYSAELFKLDSGIFITLDGVLRFSYSLSPVSFGFCPYKYLKFEEMSDLSVIDIHQSLDRLIPRMSIEDCVNLMMQKNLAHKNKQDLQEQLMNINTFTDNLYNNNTIPYDLKMLKEQEYQGFIKYCYQYIKEMQKQQENIPFSYVIGRYNFIEKQVEISHTGMSNLYQQILGLDSNSFKAIFLRKQNIDLIQNKADIINQALKGIHLKAKLNSEDVFISDIMTFDGYPLQIEYIIKDITLNQKINFIYGDEYILLINQAHIKPKQMQGLIEYRQKIMQNKGFLSLDEYIQKELSYLFEDVEYSVKSQQFLEKYYKDNIKNLLNSYQTCGFRNILSQNTKEQNCQNTSSIFNQKEQ</sequence>
<name>Q229H9_TETTS</name>
<dbReference type="GeneID" id="7840398"/>
<keyword evidence="2" id="KW-1185">Reference proteome</keyword>
<dbReference type="EMBL" id="GG662433">
    <property type="protein sequence ID" value="EAR81946.1"/>
    <property type="molecule type" value="Genomic_DNA"/>
</dbReference>
<dbReference type="AlphaFoldDB" id="Q229H9"/>
<reference evidence="2" key="1">
    <citation type="journal article" date="2006" name="PLoS Biol.">
        <title>Macronuclear genome sequence of the ciliate Tetrahymena thermophila, a model eukaryote.</title>
        <authorList>
            <person name="Eisen J.A."/>
            <person name="Coyne R.S."/>
            <person name="Wu M."/>
            <person name="Wu D."/>
            <person name="Thiagarajan M."/>
            <person name="Wortman J.R."/>
            <person name="Badger J.H."/>
            <person name="Ren Q."/>
            <person name="Amedeo P."/>
            <person name="Jones K.M."/>
            <person name="Tallon L.J."/>
            <person name="Delcher A.L."/>
            <person name="Salzberg S.L."/>
            <person name="Silva J.C."/>
            <person name="Haas B.J."/>
            <person name="Majoros W.H."/>
            <person name="Farzad M."/>
            <person name="Carlton J.M."/>
            <person name="Smith R.K. Jr."/>
            <person name="Garg J."/>
            <person name="Pearlman R.E."/>
            <person name="Karrer K.M."/>
            <person name="Sun L."/>
            <person name="Manning G."/>
            <person name="Elde N.C."/>
            <person name="Turkewitz A.P."/>
            <person name="Asai D.J."/>
            <person name="Wilkes D.E."/>
            <person name="Wang Y."/>
            <person name="Cai H."/>
            <person name="Collins K."/>
            <person name="Stewart B.A."/>
            <person name="Lee S.R."/>
            <person name="Wilamowska K."/>
            <person name="Weinberg Z."/>
            <person name="Ruzzo W.L."/>
            <person name="Wloga D."/>
            <person name="Gaertig J."/>
            <person name="Frankel J."/>
            <person name="Tsao C.-C."/>
            <person name="Gorovsky M.A."/>
            <person name="Keeling P.J."/>
            <person name="Waller R.F."/>
            <person name="Patron N.J."/>
            <person name="Cherry J.M."/>
            <person name="Stover N.A."/>
            <person name="Krieger C.J."/>
            <person name="del Toro C."/>
            <person name="Ryder H.F."/>
            <person name="Williamson S.C."/>
            <person name="Barbeau R.A."/>
            <person name="Hamilton E.P."/>
            <person name="Orias E."/>
        </authorList>
    </citation>
    <scope>NUCLEOTIDE SEQUENCE [LARGE SCALE GENOMIC DNA]</scope>
    <source>
        <strain evidence="2">SB210</strain>
    </source>
</reference>
<dbReference type="InParanoid" id="Q229H9"/>
<proteinExistence type="predicted"/>
<organism evidence="1 2">
    <name type="scientific">Tetrahymena thermophila (strain SB210)</name>
    <dbReference type="NCBI Taxonomy" id="312017"/>
    <lineage>
        <taxon>Eukaryota</taxon>
        <taxon>Sar</taxon>
        <taxon>Alveolata</taxon>
        <taxon>Ciliophora</taxon>
        <taxon>Intramacronucleata</taxon>
        <taxon>Oligohymenophorea</taxon>
        <taxon>Hymenostomatida</taxon>
        <taxon>Tetrahymenina</taxon>
        <taxon>Tetrahymenidae</taxon>
        <taxon>Tetrahymena</taxon>
    </lineage>
</organism>
<evidence type="ECO:0000313" key="1">
    <source>
        <dbReference type="EMBL" id="EAR81946.1"/>
    </source>
</evidence>
<protein>
    <submittedName>
        <fullName evidence="1">Uncharacterized protein</fullName>
    </submittedName>
</protein>
<evidence type="ECO:0000313" key="2">
    <source>
        <dbReference type="Proteomes" id="UP000009168"/>
    </source>
</evidence>
<dbReference type="HOGENOM" id="CLU_046948_0_0_1"/>
<accession>Q229H9</accession>
<dbReference type="KEGG" id="tet:TTHERM_01400700"/>
<gene>
    <name evidence="1" type="ORF">TTHERM_01400700</name>
</gene>
<dbReference type="RefSeq" id="XP_001029609.1">
    <property type="nucleotide sequence ID" value="XM_001029609.1"/>
</dbReference>